<organism evidence="1 2">
    <name type="scientific">Diatraea saccharalis</name>
    <name type="common">sugarcane borer</name>
    <dbReference type="NCBI Taxonomy" id="40085"/>
    <lineage>
        <taxon>Eukaryota</taxon>
        <taxon>Metazoa</taxon>
        <taxon>Ecdysozoa</taxon>
        <taxon>Arthropoda</taxon>
        <taxon>Hexapoda</taxon>
        <taxon>Insecta</taxon>
        <taxon>Pterygota</taxon>
        <taxon>Neoptera</taxon>
        <taxon>Endopterygota</taxon>
        <taxon>Lepidoptera</taxon>
        <taxon>Glossata</taxon>
        <taxon>Ditrysia</taxon>
        <taxon>Pyraloidea</taxon>
        <taxon>Crambidae</taxon>
        <taxon>Crambinae</taxon>
        <taxon>Diatraea</taxon>
    </lineage>
</organism>
<reference evidence="1" key="2">
    <citation type="submission" date="2022-10" db="EMBL/GenBank/DDBJ databases">
        <authorList>
            <consortium name="ENA_rothamsted_submissions"/>
            <consortium name="culmorum"/>
            <person name="King R."/>
        </authorList>
    </citation>
    <scope>NUCLEOTIDE SEQUENCE</scope>
</reference>
<name>A0A9N9N485_9NEOP</name>
<accession>A0A9N9N485</accession>
<reference evidence="1" key="1">
    <citation type="submission" date="2021-12" db="EMBL/GenBank/DDBJ databases">
        <authorList>
            <person name="King R."/>
        </authorList>
    </citation>
    <scope>NUCLEOTIDE SEQUENCE</scope>
</reference>
<dbReference type="OrthoDB" id="2418081at2759"/>
<dbReference type="AlphaFoldDB" id="A0A9N9N485"/>
<gene>
    <name evidence="1" type="ORF">DIATSA_LOCUS194</name>
</gene>
<evidence type="ECO:0000313" key="1">
    <source>
        <dbReference type="EMBL" id="CAG9781883.1"/>
    </source>
</evidence>
<dbReference type="Proteomes" id="UP001153714">
    <property type="component" value="Chromosome 1"/>
</dbReference>
<evidence type="ECO:0000313" key="2">
    <source>
        <dbReference type="Proteomes" id="UP001153714"/>
    </source>
</evidence>
<keyword evidence="2" id="KW-1185">Reference proteome</keyword>
<sequence>MAYNRSNRFPPKHKYYRLLDPGAYQMENSLMIRPNKVPFLSRKPRNTAPGGPLWTHATYDLNSLHKIPNCTSLKSKCPRFPYETFSKEDLKVLLCRCGISDECECSSETKESKQNILCQEKVRKRIVIGPTPKIKMDEDKKRFLIKKEESPPFYNANVYFSTDFYHGCKWSSWTGKRIVKSLENRPGPADYYYVKKPTNYEICIEKLKEYKRLTSRQLRFIEMVQARDILEGRPGPASYSPEHPKGYVAQYLGAKADRFLRHDIDRGPGPTEYVVKRTFDLPKPPDVFCHAKLPEPSFFGVKAQRFKPKYEEGPSPASYNPTYKPCKFMHCPTAPFGSSSIRFKKAPLVEDEHGELAIEDETRPMEVDTRDPCPRPTWLFKSKTIRMKPLKKKPSEPSPGDMPQTRKIAHRSHQLQFLAPFYTSEGRFQPWKDWMPVHGSVKTPGPCYYEWDKPKCFPAVTSGPLQRSPRFPKIPSITPAPNHYNVSGGIECVLATHNQKLKENIKNQHTFKWEPPKEANDLDYEEREKMLLKKSIALLDIGFEDEKKEEIAKGDETIESLSDNEIINRKKKLRSFFYGQEIPLYV</sequence>
<protein>
    <submittedName>
        <fullName evidence="1">Uncharacterized protein</fullName>
    </submittedName>
</protein>
<proteinExistence type="predicted"/>
<dbReference type="EMBL" id="OU893332">
    <property type="protein sequence ID" value="CAG9781883.1"/>
    <property type="molecule type" value="Genomic_DNA"/>
</dbReference>